<reference evidence="1 2" key="1">
    <citation type="journal article" date="2017" name="BMC Genomics">
        <title>Genome sequencing of 39 Akkermansia muciniphila isolates reveals its population structure, genomic and functional diverisity, and global distribution in mammalian gut microbiotas.</title>
        <authorList>
            <person name="Guo X."/>
            <person name="Li S."/>
            <person name="Zhang J."/>
            <person name="Wu F."/>
            <person name="Li X."/>
            <person name="Wu D."/>
            <person name="Zhang M."/>
            <person name="Ou Z."/>
            <person name="Jie Z."/>
            <person name="Yan Q."/>
            <person name="Li P."/>
            <person name="Yi J."/>
            <person name="Peng Y."/>
        </authorList>
    </citation>
    <scope>NUCLEOTIDE SEQUENCE [LARGE SCALE GENOMIC DNA]</scope>
    <source>
        <strain evidence="1 2">GP24</strain>
    </source>
</reference>
<dbReference type="PIRSF" id="PIRSF035652">
    <property type="entry name" value="CHP02436"/>
    <property type="match status" value="1"/>
</dbReference>
<dbReference type="EMBL" id="PJKA01000002">
    <property type="protein sequence ID" value="PNC20294.1"/>
    <property type="molecule type" value="Genomic_DNA"/>
</dbReference>
<comment type="caution">
    <text evidence="1">The sequence shown here is derived from an EMBL/GenBank/DDBJ whole genome shotgun (WGS) entry which is preliminary data.</text>
</comment>
<name>A0A2N8HGU2_9BACT</name>
<dbReference type="PANTHER" id="PTHR38471:SF2">
    <property type="entry name" value="FOUR HELIX BUNDLE PROTEIN"/>
    <property type="match status" value="1"/>
</dbReference>
<evidence type="ECO:0000313" key="1">
    <source>
        <dbReference type="EMBL" id="PNC20294.1"/>
    </source>
</evidence>
<dbReference type="OrthoDB" id="285993at2"/>
<dbReference type="Pfam" id="PF05635">
    <property type="entry name" value="23S_rRNA_IVP"/>
    <property type="match status" value="1"/>
</dbReference>
<dbReference type="NCBIfam" id="TIGR02436">
    <property type="entry name" value="four helix bundle protein"/>
    <property type="match status" value="1"/>
</dbReference>
<dbReference type="RefSeq" id="WP_022398386.1">
    <property type="nucleotide sequence ID" value="NZ_CACRSS010000002.1"/>
</dbReference>
<protein>
    <submittedName>
        <fullName evidence="1">Four helix bundle protein</fullName>
    </submittedName>
</protein>
<dbReference type="Proteomes" id="UP000236000">
    <property type="component" value="Unassembled WGS sequence"/>
</dbReference>
<dbReference type="GeneID" id="84023237"/>
<sequence length="118" mass="13438">MNESAAHEKSFAFSIRIVSLCRHLRKQRCEQALIQQILRSGTSIGANLAEASYAVSKKDFFSKVHISLKECSETWYWLRLLHATSCLTDQQFESLKQDCLELMRLLTATTKTLAGQNL</sequence>
<dbReference type="PANTHER" id="PTHR38471">
    <property type="entry name" value="FOUR HELIX BUNDLE PROTEIN"/>
    <property type="match status" value="1"/>
</dbReference>
<dbReference type="InterPro" id="IPR012657">
    <property type="entry name" value="23S_rRNA-intervening_sequence"/>
</dbReference>
<accession>A0A2N8HGU2</accession>
<dbReference type="SUPFAM" id="SSF158446">
    <property type="entry name" value="IVS-encoded protein-like"/>
    <property type="match status" value="1"/>
</dbReference>
<dbReference type="AlphaFoldDB" id="A0A2N8HGU2"/>
<dbReference type="InterPro" id="IPR036583">
    <property type="entry name" value="23S_rRNA_IVS_sf"/>
</dbReference>
<evidence type="ECO:0000313" key="2">
    <source>
        <dbReference type="Proteomes" id="UP000236000"/>
    </source>
</evidence>
<organism evidence="1 2">
    <name type="scientific">Akkermansia muciniphila</name>
    <dbReference type="NCBI Taxonomy" id="239935"/>
    <lineage>
        <taxon>Bacteria</taxon>
        <taxon>Pseudomonadati</taxon>
        <taxon>Verrucomicrobiota</taxon>
        <taxon>Verrucomicrobiia</taxon>
        <taxon>Verrucomicrobiales</taxon>
        <taxon>Akkermansiaceae</taxon>
        <taxon>Akkermansia</taxon>
    </lineage>
</organism>
<gene>
    <name evidence="1" type="ORF">CXU22_00465</name>
</gene>
<proteinExistence type="predicted"/>
<dbReference type="Gene3D" id="1.20.1440.60">
    <property type="entry name" value="23S rRNA-intervening sequence"/>
    <property type="match status" value="1"/>
</dbReference>